<keyword evidence="6 9" id="KW-0418">Kinase</keyword>
<accession>E6SGD1</accession>
<evidence type="ECO:0000259" key="10">
    <source>
        <dbReference type="Pfam" id="PF00696"/>
    </source>
</evidence>
<dbReference type="RefSeq" id="WP_013495887.1">
    <property type="nucleotide sequence ID" value="NC_014831.1"/>
</dbReference>
<evidence type="ECO:0000313" key="11">
    <source>
        <dbReference type="EMBL" id="ADU51583.1"/>
    </source>
</evidence>
<evidence type="ECO:0000256" key="1">
    <source>
        <dbReference type="ARBA" id="ARBA00005118"/>
    </source>
</evidence>
<evidence type="ECO:0000256" key="4">
    <source>
        <dbReference type="ARBA" id="ARBA00022503"/>
    </source>
</evidence>
<dbReference type="InterPro" id="IPR001048">
    <property type="entry name" value="Asp/Glu/Uridylate_kinase"/>
</dbReference>
<dbReference type="FunFam" id="3.40.1160.10:FF:000007">
    <property type="entry name" value="Carbamate kinase"/>
    <property type="match status" value="1"/>
</dbReference>
<dbReference type="KEGG" id="tmr:Tmar_1470"/>
<dbReference type="EMBL" id="CP002344">
    <property type="protein sequence ID" value="ADU51583.1"/>
    <property type="molecule type" value="Genomic_DNA"/>
</dbReference>
<dbReference type="NCBIfam" id="TIGR00746">
    <property type="entry name" value="arcC"/>
    <property type="match status" value="1"/>
</dbReference>
<comment type="pathway">
    <text evidence="1">Metabolic intermediate metabolism; carbamoyl phosphate degradation; CO(2) and NH(3) from carbamoyl phosphate: step 1/1.</text>
</comment>
<dbReference type="eggNOG" id="COG0549">
    <property type="taxonomic scope" value="Bacteria"/>
</dbReference>
<proteinExistence type="inferred from homology"/>
<dbReference type="Proteomes" id="UP000008915">
    <property type="component" value="Chromosome"/>
</dbReference>
<dbReference type="HOGENOM" id="CLU_076278_0_0_9"/>
<feature type="domain" description="Aspartate/glutamate/uridylate kinase" evidence="10">
    <location>
        <begin position="23"/>
        <end position="307"/>
    </location>
</feature>
<keyword evidence="5 9" id="KW-0808">Transferase</keyword>
<keyword evidence="4" id="KW-0056">Arginine metabolism</keyword>
<organism evidence="11 12">
    <name type="scientific">Thermaerobacter marianensis (strain ATCC 700841 / DSM 12885 / JCM 10246 / 7p75a)</name>
    <dbReference type="NCBI Taxonomy" id="644966"/>
    <lineage>
        <taxon>Bacteria</taxon>
        <taxon>Bacillati</taxon>
        <taxon>Bacillota</taxon>
        <taxon>Clostridia</taxon>
        <taxon>Eubacteriales</taxon>
        <taxon>Clostridiales Family XVII. Incertae Sedis</taxon>
        <taxon>Thermaerobacter</taxon>
    </lineage>
</organism>
<dbReference type="PIRSF" id="PIRSF000723">
    <property type="entry name" value="Carbamate_kin"/>
    <property type="match status" value="1"/>
</dbReference>
<evidence type="ECO:0000256" key="7">
    <source>
        <dbReference type="ARBA" id="ARBA00048467"/>
    </source>
</evidence>
<dbReference type="UniPathway" id="UPA00996">
    <property type="reaction ID" value="UER00366"/>
</dbReference>
<dbReference type="GO" id="GO:0019546">
    <property type="term" value="P:L-arginine deiminase pathway"/>
    <property type="evidence" value="ECO:0007669"/>
    <property type="project" value="TreeGrafter"/>
</dbReference>
<dbReference type="PRINTS" id="PR01469">
    <property type="entry name" value="CARBMTKINASE"/>
</dbReference>
<dbReference type="GO" id="GO:0005829">
    <property type="term" value="C:cytosol"/>
    <property type="evidence" value="ECO:0007669"/>
    <property type="project" value="TreeGrafter"/>
</dbReference>
<dbReference type="AlphaFoldDB" id="E6SGD1"/>
<gene>
    <name evidence="11" type="ordered locus">Tmar_1470</name>
</gene>
<dbReference type="Pfam" id="PF00696">
    <property type="entry name" value="AA_kinase"/>
    <property type="match status" value="1"/>
</dbReference>
<evidence type="ECO:0000256" key="2">
    <source>
        <dbReference type="ARBA" id="ARBA00011066"/>
    </source>
</evidence>
<evidence type="ECO:0000256" key="8">
    <source>
        <dbReference type="NCBIfam" id="TIGR00746"/>
    </source>
</evidence>
<dbReference type="STRING" id="644966.Tmar_1470"/>
<reference evidence="11 12" key="1">
    <citation type="journal article" date="2010" name="Stand. Genomic Sci.">
        <title>Complete genome sequence of Thermaerobacter marianensis type strain (7p75a).</title>
        <authorList>
            <person name="Han C."/>
            <person name="Gu W."/>
            <person name="Zhang X."/>
            <person name="Lapidus A."/>
            <person name="Nolan M."/>
            <person name="Copeland A."/>
            <person name="Lucas S."/>
            <person name="Del Rio T.G."/>
            <person name="Tice H."/>
            <person name="Cheng J.F."/>
            <person name="Tapia R."/>
            <person name="Goodwin L."/>
            <person name="Pitluck S."/>
            <person name="Pagani I."/>
            <person name="Ivanova N."/>
            <person name="Mavromatis K."/>
            <person name="Mikhailova N."/>
            <person name="Pati A."/>
            <person name="Chen A."/>
            <person name="Palaniappan K."/>
            <person name="Land M."/>
            <person name="Hauser L."/>
            <person name="Chang Y.J."/>
            <person name="Jeffries C.D."/>
            <person name="Schneider S."/>
            <person name="Rohde M."/>
            <person name="Goker M."/>
            <person name="Pukall R."/>
            <person name="Woyke T."/>
            <person name="Bristow J."/>
            <person name="Eisen J.A."/>
            <person name="Markowitz V."/>
            <person name="Hugenholtz P."/>
            <person name="Kyrpides N.C."/>
            <person name="Klenk H.P."/>
            <person name="Detter J.C."/>
        </authorList>
    </citation>
    <scope>NUCLEOTIDE SEQUENCE [LARGE SCALE GENOMIC DNA]</scope>
    <source>
        <strain evidence="12">ATCC 700841 / DSM 12885 / JCM 10246 / 7p75a</strain>
    </source>
</reference>
<dbReference type="SUPFAM" id="SSF53633">
    <property type="entry name" value="Carbamate kinase-like"/>
    <property type="match status" value="1"/>
</dbReference>
<name>E6SGD1_THEM7</name>
<keyword evidence="12" id="KW-1185">Reference proteome</keyword>
<dbReference type="Gene3D" id="3.40.1160.10">
    <property type="entry name" value="Acetylglutamate kinase-like"/>
    <property type="match status" value="1"/>
</dbReference>
<dbReference type="PANTHER" id="PTHR30409">
    <property type="entry name" value="CARBAMATE KINASE"/>
    <property type="match status" value="1"/>
</dbReference>
<comment type="similarity">
    <text evidence="2 9">Belongs to the carbamate kinase family.</text>
</comment>
<dbReference type="PANTHER" id="PTHR30409:SF1">
    <property type="entry name" value="CARBAMATE KINASE-RELATED"/>
    <property type="match status" value="1"/>
</dbReference>
<evidence type="ECO:0000313" key="12">
    <source>
        <dbReference type="Proteomes" id="UP000008915"/>
    </source>
</evidence>
<reference evidence="12" key="2">
    <citation type="journal article" date="2010" name="Stand. Genomic Sci.">
        <title>Complete genome sequence of Thermaerobacter marianensis type strain (7p75aT).</title>
        <authorList>
            <person name="Han C."/>
            <person name="Gu W."/>
            <person name="Zhang X."/>
            <person name="Lapidus A."/>
            <person name="Nolan M."/>
            <person name="Copeland A."/>
            <person name="Lucas S."/>
            <person name="Glavina Del Rio T."/>
            <person name="Tice H."/>
            <person name="Cheng J."/>
            <person name="Tapia R."/>
            <person name="Goodwin L."/>
            <person name="Pitluck S."/>
            <person name="Pagani I."/>
            <person name="Ivanova N."/>
            <person name="Mavromatis K."/>
            <person name="Mikhailova N."/>
            <person name="Pati A."/>
            <person name="Chen A."/>
            <person name="Palaniappan K."/>
            <person name="Land M."/>
            <person name="Hauser L."/>
            <person name="Chang Y."/>
            <person name="Jeffries C."/>
            <person name="Schneider S."/>
            <person name="Rohde M."/>
            <person name="Goker M."/>
            <person name="Pukall R."/>
            <person name="Woyke T."/>
            <person name="Bristow J."/>
            <person name="Eisen J."/>
            <person name="Markowitz V."/>
            <person name="Hugenholtz P."/>
            <person name="Kyrpides N."/>
            <person name="Klenk H."/>
            <person name="Detter J."/>
        </authorList>
    </citation>
    <scope>NUCLEOTIDE SEQUENCE [LARGE SCALE GENOMIC DNA]</scope>
    <source>
        <strain evidence="12">ATCC 700841 / DSM 12885 / JCM 10246 / 7p75a</strain>
    </source>
</reference>
<dbReference type="NCBIfam" id="NF009007">
    <property type="entry name" value="PRK12352.1"/>
    <property type="match status" value="1"/>
</dbReference>
<dbReference type="CDD" id="cd04235">
    <property type="entry name" value="AAK_CK"/>
    <property type="match status" value="1"/>
</dbReference>
<sequence>MGAASLDPMDGHGPGAPGASGALWVVALGGNALLRRGQRGTYEEQVANLAASAKQLAGLVARGDRLVIVHGNGPQVGNLLIQQEGAAGQVPPMPLHACVAMTQGLLGFMLQQALDRELARRGLHPRTAVLITRVRVRPDDPAFAQPSKPVGPFYREEVARSLARERGWHVAEDAGRGWRRRVASPDPLAIAELDVIAQLVAAGVTVVAVGGGGIPCTGDGGVEAVIDKDLAAARLAVDLGAAGLFILTDVPHVALDWGTPRQRSLERVTAAELAAYRDAGHFAAGSMGPKVEAVLRFVEATGRRAAIGPLERAADVVDGRAGTQVLPATAATVA</sequence>
<evidence type="ECO:0000256" key="6">
    <source>
        <dbReference type="ARBA" id="ARBA00022777"/>
    </source>
</evidence>
<dbReference type="InterPro" id="IPR036393">
    <property type="entry name" value="AceGlu_kinase-like_sf"/>
</dbReference>
<evidence type="ECO:0000256" key="5">
    <source>
        <dbReference type="ARBA" id="ARBA00022679"/>
    </source>
</evidence>
<evidence type="ECO:0000256" key="9">
    <source>
        <dbReference type="PIRNR" id="PIRNR000723"/>
    </source>
</evidence>
<protein>
    <recommendedName>
        <fullName evidence="3 8">Carbamate kinase</fullName>
    </recommendedName>
</protein>
<comment type="catalytic activity">
    <reaction evidence="7">
        <text>hydrogencarbonate + NH4(+) + ATP = carbamoyl phosphate + ADP + H2O + H(+)</text>
        <dbReference type="Rhea" id="RHEA:10152"/>
        <dbReference type="ChEBI" id="CHEBI:15377"/>
        <dbReference type="ChEBI" id="CHEBI:15378"/>
        <dbReference type="ChEBI" id="CHEBI:17544"/>
        <dbReference type="ChEBI" id="CHEBI:28938"/>
        <dbReference type="ChEBI" id="CHEBI:30616"/>
        <dbReference type="ChEBI" id="CHEBI:58228"/>
        <dbReference type="ChEBI" id="CHEBI:456216"/>
        <dbReference type="EC" id="2.7.2.2"/>
    </reaction>
</comment>
<dbReference type="InterPro" id="IPR003964">
    <property type="entry name" value="Carb_kinase"/>
</dbReference>
<dbReference type="GO" id="GO:0008804">
    <property type="term" value="F:carbamate kinase activity"/>
    <property type="evidence" value="ECO:0007669"/>
    <property type="project" value="UniProtKB-UniRule"/>
</dbReference>
<evidence type="ECO:0000256" key="3">
    <source>
        <dbReference type="ARBA" id="ARBA00013070"/>
    </source>
</evidence>